<keyword evidence="1" id="KW-0472">Membrane</keyword>
<dbReference type="Proteomes" id="UP000249873">
    <property type="component" value="Chromosome"/>
</dbReference>
<evidence type="ECO:0000313" key="3">
    <source>
        <dbReference type="Proteomes" id="UP000249873"/>
    </source>
</evidence>
<dbReference type="EMBL" id="CP029480">
    <property type="protein sequence ID" value="AWV97655.1"/>
    <property type="molecule type" value="Genomic_DNA"/>
</dbReference>
<organism evidence="2 3">
    <name type="scientific">Arcticibacterium luteifluviistationis</name>
    <dbReference type="NCBI Taxonomy" id="1784714"/>
    <lineage>
        <taxon>Bacteria</taxon>
        <taxon>Pseudomonadati</taxon>
        <taxon>Bacteroidota</taxon>
        <taxon>Cytophagia</taxon>
        <taxon>Cytophagales</taxon>
        <taxon>Leadbetterellaceae</taxon>
        <taxon>Arcticibacterium</taxon>
    </lineage>
</organism>
<evidence type="ECO:0000313" key="2">
    <source>
        <dbReference type="EMBL" id="AWV97655.1"/>
    </source>
</evidence>
<protein>
    <submittedName>
        <fullName evidence="2">Uncharacterized protein</fullName>
    </submittedName>
</protein>
<dbReference type="AlphaFoldDB" id="A0A2Z4G975"/>
<feature type="transmembrane region" description="Helical" evidence="1">
    <location>
        <begin position="60"/>
        <end position="80"/>
    </location>
</feature>
<reference evidence="2 3" key="1">
    <citation type="submission" date="2018-05" db="EMBL/GenBank/DDBJ databases">
        <title>Complete genome sequence of Arcticibacterium luteifluviistationis SM1504T, a cytophagaceae bacterium isolated from Arctic surface seawater.</title>
        <authorList>
            <person name="Li Y."/>
            <person name="Qin Q.-L."/>
        </authorList>
    </citation>
    <scope>NUCLEOTIDE SEQUENCE [LARGE SCALE GENOMIC DNA]</scope>
    <source>
        <strain evidence="2 3">SM1504</strain>
    </source>
</reference>
<feature type="transmembrane region" description="Helical" evidence="1">
    <location>
        <begin position="86"/>
        <end position="104"/>
    </location>
</feature>
<keyword evidence="3" id="KW-1185">Reference proteome</keyword>
<keyword evidence="1" id="KW-1133">Transmembrane helix</keyword>
<name>A0A2Z4G975_9BACT</name>
<proteinExistence type="predicted"/>
<accession>A0A2Z4G975</accession>
<evidence type="ECO:0000256" key="1">
    <source>
        <dbReference type="SAM" id="Phobius"/>
    </source>
</evidence>
<feature type="transmembrane region" description="Helical" evidence="1">
    <location>
        <begin position="111"/>
        <end position="131"/>
    </location>
</feature>
<dbReference type="KEGG" id="als:DJ013_05540"/>
<feature type="transmembrane region" description="Helical" evidence="1">
    <location>
        <begin position="151"/>
        <end position="171"/>
    </location>
</feature>
<keyword evidence="1" id="KW-0812">Transmembrane</keyword>
<gene>
    <name evidence="2" type="ORF">DJ013_05540</name>
</gene>
<sequence>MRSGADSADIKNKLATTIGGVLETFYIQCSESLTEILRWEKNGDIYMRGLQIRMIKLNEIVFYNIISAIGILLGLASGYFLYQGGLIVMGIIHVGINLFLVKHLKKNKQSYGIGLVFNTSTLPLFIILIFLTRMDRTWTPQFWSRMIKDLLEIWLGLIAIFSIVHGIYSLFNKSKQQ</sequence>